<dbReference type="Gene3D" id="2.130.10.10">
    <property type="entry name" value="YVTN repeat-like/Quinoprotein amine dehydrogenase"/>
    <property type="match status" value="1"/>
</dbReference>
<dbReference type="InterPro" id="IPR015943">
    <property type="entry name" value="WD40/YVTN_repeat-like_dom_sf"/>
</dbReference>
<keyword evidence="2" id="KW-0677">Repeat</keyword>
<keyword evidence="6" id="KW-1185">Reference proteome</keyword>
<dbReference type="InterPro" id="IPR036322">
    <property type="entry name" value="WD40_repeat_dom_sf"/>
</dbReference>
<comment type="caution">
    <text evidence="5">The sequence shown here is derived from an EMBL/GenBank/DDBJ whole genome shotgun (WGS) entry which is preliminary data.</text>
</comment>
<dbReference type="Pfam" id="PF00400">
    <property type="entry name" value="WD40"/>
    <property type="match status" value="2"/>
</dbReference>
<evidence type="ECO:0000256" key="2">
    <source>
        <dbReference type="ARBA" id="ARBA00022737"/>
    </source>
</evidence>
<reference evidence="5 6" key="1">
    <citation type="journal article" date="2016" name="Genome Biol. Evol.">
        <title>Divergent and convergent evolution of fungal pathogenicity.</title>
        <authorList>
            <person name="Shang Y."/>
            <person name="Xiao G."/>
            <person name="Zheng P."/>
            <person name="Cen K."/>
            <person name="Zhan S."/>
            <person name="Wang C."/>
        </authorList>
    </citation>
    <scope>NUCLEOTIDE SEQUENCE [LARGE SCALE GENOMIC DNA]</scope>
    <source>
        <strain evidence="5 6">RCEF 2490</strain>
    </source>
</reference>
<dbReference type="OrthoDB" id="10262475at2759"/>
<evidence type="ECO:0000256" key="3">
    <source>
        <dbReference type="PROSITE-ProRule" id="PRU00221"/>
    </source>
</evidence>
<feature type="repeat" description="WD" evidence="3">
    <location>
        <begin position="256"/>
        <end position="290"/>
    </location>
</feature>
<evidence type="ECO:0000256" key="4">
    <source>
        <dbReference type="SAM" id="MobiDB-lite"/>
    </source>
</evidence>
<dbReference type="PROSITE" id="PS50082">
    <property type="entry name" value="WD_REPEATS_2"/>
    <property type="match status" value="1"/>
</dbReference>
<evidence type="ECO:0000256" key="1">
    <source>
        <dbReference type="ARBA" id="ARBA00022574"/>
    </source>
</evidence>
<feature type="region of interest" description="Disordered" evidence="4">
    <location>
        <begin position="467"/>
        <end position="521"/>
    </location>
</feature>
<accession>A0A162K325</accession>
<dbReference type="SUPFAM" id="SSF50978">
    <property type="entry name" value="WD40 repeat-like"/>
    <property type="match status" value="1"/>
</dbReference>
<dbReference type="PANTHER" id="PTHR10971">
    <property type="entry name" value="MRNA EXPORT FACTOR AND BUB3"/>
    <property type="match status" value="1"/>
</dbReference>
<dbReference type="AlphaFoldDB" id="A0A162K325"/>
<proteinExistence type="predicted"/>
<name>A0A162K325_9HYPO</name>
<feature type="compositionally biased region" description="Basic and acidic residues" evidence="4">
    <location>
        <begin position="507"/>
        <end position="521"/>
    </location>
</feature>
<dbReference type="STRING" id="1081109.A0A162K325"/>
<evidence type="ECO:0000313" key="5">
    <source>
        <dbReference type="EMBL" id="OAA32436.1"/>
    </source>
</evidence>
<gene>
    <name evidence="5" type="ORF">AAL_01768</name>
</gene>
<evidence type="ECO:0000313" key="6">
    <source>
        <dbReference type="Proteomes" id="UP000078544"/>
    </source>
</evidence>
<keyword evidence="1 3" id="KW-0853">WD repeat</keyword>
<organism evidence="5 6">
    <name type="scientific">Moelleriella libera RCEF 2490</name>
    <dbReference type="NCBI Taxonomy" id="1081109"/>
    <lineage>
        <taxon>Eukaryota</taxon>
        <taxon>Fungi</taxon>
        <taxon>Dikarya</taxon>
        <taxon>Ascomycota</taxon>
        <taxon>Pezizomycotina</taxon>
        <taxon>Sordariomycetes</taxon>
        <taxon>Hypocreomycetidae</taxon>
        <taxon>Hypocreales</taxon>
        <taxon>Clavicipitaceae</taxon>
        <taxon>Moelleriella</taxon>
    </lineage>
</organism>
<dbReference type="InterPro" id="IPR001680">
    <property type="entry name" value="WD40_rpt"/>
</dbReference>
<protein>
    <submittedName>
        <fullName evidence="5">WD40 repeat-like-containing domain protein</fullName>
    </submittedName>
</protein>
<dbReference type="SMART" id="SM00320">
    <property type="entry name" value="WD40"/>
    <property type="match status" value="4"/>
</dbReference>
<dbReference type="Proteomes" id="UP000078544">
    <property type="component" value="Unassembled WGS sequence"/>
</dbReference>
<dbReference type="EMBL" id="AZGY01000002">
    <property type="protein sequence ID" value="OAA32436.1"/>
    <property type="molecule type" value="Genomic_DNA"/>
</dbReference>
<sequence length="1258" mass="140074">MASASQFELSPPPSDGVTAVTFAPNDSSRLLVASWDRQVYYYKVEDSSSGNSLIQKYDNRAPILDLCFGSDENEAFLAGVDRSVSRLDLETGDRTSLKATHTAGVCCVVYCKEQNILVTASWDKSLNLFNLSQPDSEPIRISLDRKPLAMAASPSKIVVAMIERSVFIYDINAIAKLFTSGGTSLEPWQKRESSLQYQTRRVACMPNDAGYATSSIEGRVAIEWFEDTAESQARKYAFKCHRQPVPDGAGDIIYPVNALAFHPIHGTFASGGGDGTVALWDAEAKRRLKQYQKFPNSVWRLAFSNDGKFLAIGVCPGFETGQEDYSGAGATSILIRELVPLAYFLNLSKALPIILDARDVALISQPASDEKSTDRIPFFTPWASVMVSKQPVPSRAALNALRGVFLTTSCSFILLAEERRRRLQIARAALDNGRKLHTIQGNRGPVSLAEAQAVWEPRFSEIDDDVLSMTPLPRPRTSTRRKGRSNIIGSPETYEDSCVDDGQQPPGDRRVDRGDGLVDRGTTKASVGYGFERVNRDGLLSGSGHAEASNKQRWQAQRRQVRTQMSQSTLLGPVRTAKASTGNSQHISEVSRICTTDSLGKDIVTCSELAQRYLREFENEGAATEPLYKEAIPIVETLLRDLERLAADGDHVTRRSENIKQAIEVFNRLSSFGHAPPQFLRQLHVQVLGLIDAVALCCPENLVEALFAVLPIERDVMAILVPFMNIVQRDHRQRALHQTIAILAGNAAAYAWAQGTLICRLLARYSKCYHDFGPIKKLFHMLQDAGLFREFDVAIGTEYKIRRFMTILSLEKVDDDFADSQLLKLVQMDSLAVARDIRLHKRFIVRKASRGQWPTALGDTERLARNTDPNSTEFRSLLTELTDAYSQTHSAAELESFIRKFTVEYRFSLKSRWIHAVLDKYASERRVDAVFAWLGFCVHAGVSIDAVFHRRFLSICRRYWNFSAKTIQRLEKRLLTMSHVSGQAPNSKMRASAASEADKAARELRLSVMEHLKGPDPNLEQAGHLIQTARASGRDIGEAITSLLLARLELGHDPEALINDVLKLGLRVPDSAFNKAAQALSARGDHQAAAKMCELAARENGQGELLYSEFNFANLLFAFMGSGNYQALQSLLHGFTSKKQWWHGSRACKESIKLAMKTAAMRVVAHPHDNESHQHVLQILDDALLHVKRCRPTKEDRQAVSEAYVRLVGMPLTKVCHFNRPHYDAASGRVEECRHSTKAATTATLLFPQPQRPPIDCR</sequence>